<name>A0A7N0VED5_KALFE</name>
<dbReference type="InterPro" id="IPR011009">
    <property type="entry name" value="Kinase-like_dom_sf"/>
</dbReference>
<protein>
    <submittedName>
        <fullName evidence="2">Uncharacterized protein</fullName>
    </submittedName>
</protein>
<evidence type="ECO:0000313" key="3">
    <source>
        <dbReference type="Proteomes" id="UP000594263"/>
    </source>
</evidence>
<evidence type="ECO:0000313" key="2">
    <source>
        <dbReference type="EnsemblPlants" id="Kaladp0539s0003.1.v1.1"/>
    </source>
</evidence>
<dbReference type="Proteomes" id="UP000594263">
    <property type="component" value="Unplaced"/>
</dbReference>
<proteinExistence type="predicted"/>
<keyword evidence="3" id="KW-1185">Reference proteome</keyword>
<dbReference type="Gramene" id="Kaladp0539s0003.1.v1.1">
    <property type="protein sequence ID" value="Kaladp0539s0003.1.v1.1"/>
    <property type="gene ID" value="Kaladp0539s0003.v1.1"/>
</dbReference>
<reference evidence="2" key="1">
    <citation type="submission" date="2021-01" db="UniProtKB">
        <authorList>
            <consortium name="EnsemblPlants"/>
        </authorList>
    </citation>
    <scope>IDENTIFICATION</scope>
</reference>
<dbReference type="AlphaFoldDB" id="A0A7N0VED5"/>
<dbReference type="EnsemblPlants" id="Kaladp0539s0003.1.v1.1">
    <property type="protein sequence ID" value="Kaladp0539s0003.1.v1.1"/>
    <property type="gene ID" value="Kaladp0539s0003.v1.1"/>
</dbReference>
<dbReference type="SUPFAM" id="SSF56112">
    <property type="entry name" value="Protein kinase-like (PK-like)"/>
    <property type="match status" value="1"/>
</dbReference>
<feature type="compositionally biased region" description="Basic and acidic residues" evidence="1">
    <location>
        <begin position="93"/>
        <end position="104"/>
    </location>
</feature>
<organism evidence="2 3">
    <name type="scientific">Kalanchoe fedtschenkoi</name>
    <name type="common">Lavender scallops</name>
    <name type="synonym">South American air plant</name>
    <dbReference type="NCBI Taxonomy" id="63787"/>
    <lineage>
        <taxon>Eukaryota</taxon>
        <taxon>Viridiplantae</taxon>
        <taxon>Streptophyta</taxon>
        <taxon>Embryophyta</taxon>
        <taxon>Tracheophyta</taxon>
        <taxon>Spermatophyta</taxon>
        <taxon>Magnoliopsida</taxon>
        <taxon>eudicotyledons</taxon>
        <taxon>Gunneridae</taxon>
        <taxon>Pentapetalae</taxon>
        <taxon>Saxifragales</taxon>
        <taxon>Crassulaceae</taxon>
        <taxon>Kalanchoe</taxon>
    </lineage>
</organism>
<sequence>MDEEANTPWIRRTKFSHTICHQERFTRLNVNSGPSPSSFAQMQISASSGSKTLQKPVMGIQRSLSPLTGKMAVFDTFKEAQKDLKRFLTPLPERSKPERKDRSRTSPLRHLGSMKISDRLKSRKDSSWAMHFDQGGVRVTAVEAAEEFAHGAHSRLYHGIYKEQPVAVKILTVPDDDEDGAMATRLENEFSREVKPSVTDQQPELDQVTSSKPESILIDQDFRMKIEDFGIACEEAYCGRGCRRVQRVQDTRKAT</sequence>
<evidence type="ECO:0000256" key="1">
    <source>
        <dbReference type="SAM" id="MobiDB-lite"/>
    </source>
</evidence>
<feature type="region of interest" description="Disordered" evidence="1">
    <location>
        <begin position="88"/>
        <end position="114"/>
    </location>
</feature>
<accession>A0A7N0VED5</accession>